<dbReference type="PROSITE" id="PS51832">
    <property type="entry name" value="HD_GYP"/>
    <property type="match status" value="1"/>
</dbReference>
<dbReference type="AlphaFoldDB" id="A0A644ZJC6"/>
<protein>
    <recommendedName>
        <fullName evidence="1">HD-GYP domain-containing protein</fullName>
    </recommendedName>
</protein>
<dbReference type="PANTHER" id="PTHR43155:SF2">
    <property type="entry name" value="CYCLIC DI-GMP PHOSPHODIESTERASE PA4108"/>
    <property type="match status" value="1"/>
</dbReference>
<dbReference type="PANTHER" id="PTHR43155">
    <property type="entry name" value="CYCLIC DI-GMP PHOSPHODIESTERASE PA4108-RELATED"/>
    <property type="match status" value="1"/>
</dbReference>
<comment type="caution">
    <text evidence="2">The sequence shown here is derived from an EMBL/GenBank/DDBJ whole genome shotgun (WGS) entry which is preliminary data.</text>
</comment>
<dbReference type="SMART" id="SM00471">
    <property type="entry name" value="HDc"/>
    <property type="match status" value="1"/>
</dbReference>
<evidence type="ECO:0000313" key="2">
    <source>
        <dbReference type="EMBL" id="MPM40972.1"/>
    </source>
</evidence>
<sequence length="348" mass="39592">MSNNKKLIPVRDLKIGMITANEVVYNGMILIGEGITINAQMLEKLNTFFLFDSIEVYSDEKDNSNEILELKAADKTLKDISIDVKLIFDNAKTLESSNTNEINEYAKKLLNELNLNKYILKNIVLNGSGSDCIYRHSVNVASLSYLIGKWHGFDSNKLHNLVYASLLHDFGKTKIDKNLIDKNRIFSEEEFEIIKTHPVIAYDEIKKVPFINKSVLYAVLMHHERCDGSGYPLGLKSNQIHEFAKIVAIADVFDATNSNRAYRDKKQPLEILKIIKEDSLSKLDYTLCSKFLNGMSNFYIGQTVLLNNNKKCKVIQMDLNNISSPLVLCDDEFIDLSKSNDLYVTEIL</sequence>
<dbReference type="CDD" id="cd00077">
    <property type="entry name" value="HDc"/>
    <property type="match status" value="1"/>
</dbReference>
<feature type="domain" description="HD-GYP" evidence="1">
    <location>
        <begin position="111"/>
        <end position="307"/>
    </location>
</feature>
<evidence type="ECO:0000259" key="1">
    <source>
        <dbReference type="PROSITE" id="PS51832"/>
    </source>
</evidence>
<accession>A0A644ZJC6</accession>
<dbReference type="InterPro" id="IPR003607">
    <property type="entry name" value="HD/PDEase_dom"/>
</dbReference>
<dbReference type="Pfam" id="PF13487">
    <property type="entry name" value="HD_5"/>
    <property type="match status" value="1"/>
</dbReference>
<dbReference type="SUPFAM" id="SSF109604">
    <property type="entry name" value="HD-domain/PDEase-like"/>
    <property type="match status" value="1"/>
</dbReference>
<reference evidence="2" key="1">
    <citation type="submission" date="2019-08" db="EMBL/GenBank/DDBJ databases">
        <authorList>
            <person name="Kucharzyk K."/>
            <person name="Murdoch R.W."/>
            <person name="Higgins S."/>
            <person name="Loffler F."/>
        </authorList>
    </citation>
    <scope>NUCLEOTIDE SEQUENCE</scope>
</reference>
<dbReference type="Gene3D" id="1.10.3210.10">
    <property type="entry name" value="Hypothetical protein af1432"/>
    <property type="match status" value="1"/>
</dbReference>
<dbReference type="EMBL" id="VSSQ01009199">
    <property type="protein sequence ID" value="MPM40972.1"/>
    <property type="molecule type" value="Genomic_DNA"/>
</dbReference>
<organism evidence="2">
    <name type="scientific">bioreactor metagenome</name>
    <dbReference type="NCBI Taxonomy" id="1076179"/>
    <lineage>
        <taxon>unclassified sequences</taxon>
        <taxon>metagenomes</taxon>
        <taxon>ecological metagenomes</taxon>
    </lineage>
</organism>
<dbReference type="InterPro" id="IPR037522">
    <property type="entry name" value="HD_GYP_dom"/>
</dbReference>
<gene>
    <name evidence="2" type="ORF">SDC9_87621</name>
</gene>
<name>A0A644ZJC6_9ZZZZ</name>
<proteinExistence type="predicted"/>